<sequence>MEALFERRNQVRKAVTQAIASIESLLHVDRPSVSQCRGVARPSPAENCQGASGHGNARAWKNTWNDAWNSASKGASNSPEKDVSNSARYRDRSAPASTPGQPPGTTPETAAGSRLNNGPIAPDTVVHVWKPQHKEELASVTSAGYKALLSTCWYLDYISYGPDWKKYYACDPHDFSG</sequence>
<dbReference type="GO" id="GO:0016020">
    <property type="term" value="C:membrane"/>
    <property type="evidence" value="ECO:0007669"/>
    <property type="project" value="TreeGrafter"/>
</dbReference>
<comment type="caution">
    <text evidence="2">The sequence shown here is derived from an EMBL/GenBank/DDBJ whole genome shotgun (WGS) entry which is preliminary data.</text>
</comment>
<protein>
    <submittedName>
        <fullName evidence="2">Uncharacterized protein</fullName>
    </submittedName>
</protein>
<dbReference type="GO" id="GO:0006689">
    <property type="term" value="P:ganglioside catabolic process"/>
    <property type="evidence" value="ECO:0007669"/>
    <property type="project" value="TreeGrafter"/>
</dbReference>
<name>A0A9D4PKA9_RHISA</name>
<accession>A0A9D4PKA9</accession>
<dbReference type="GO" id="GO:0004563">
    <property type="term" value="F:beta-N-acetylhexosaminidase activity"/>
    <property type="evidence" value="ECO:0007669"/>
    <property type="project" value="InterPro"/>
</dbReference>
<dbReference type="GO" id="GO:0005764">
    <property type="term" value="C:lysosome"/>
    <property type="evidence" value="ECO:0007669"/>
    <property type="project" value="TreeGrafter"/>
</dbReference>
<dbReference type="PANTHER" id="PTHR22600">
    <property type="entry name" value="BETA-HEXOSAMINIDASE"/>
    <property type="match status" value="1"/>
</dbReference>
<dbReference type="GO" id="GO:0005975">
    <property type="term" value="P:carbohydrate metabolic process"/>
    <property type="evidence" value="ECO:0007669"/>
    <property type="project" value="InterPro"/>
</dbReference>
<dbReference type="PANTHER" id="PTHR22600:SF21">
    <property type="entry name" value="BETA-HEXOSAMINIDASE A"/>
    <property type="match status" value="1"/>
</dbReference>
<dbReference type="InterPro" id="IPR017853">
    <property type="entry name" value="GH"/>
</dbReference>
<proteinExistence type="predicted"/>
<reference evidence="2" key="2">
    <citation type="submission" date="2021-09" db="EMBL/GenBank/DDBJ databases">
        <authorList>
            <person name="Jia N."/>
            <person name="Wang J."/>
            <person name="Shi W."/>
            <person name="Du L."/>
            <person name="Sun Y."/>
            <person name="Zhan W."/>
            <person name="Jiang J."/>
            <person name="Wang Q."/>
            <person name="Zhang B."/>
            <person name="Ji P."/>
            <person name="Sakyi L.B."/>
            <person name="Cui X."/>
            <person name="Yuan T."/>
            <person name="Jiang B."/>
            <person name="Yang W."/>
            <person name="Lam T.T.-Y."/>
            <person name="Chang Q."/>
            <person name="Ding S."/>
            <person name="Wang X."/>
            <person name="Zhu J."/>
            <person name="Ruan X."/>
            <person name="Zhao L."/>
            <person name="Wei J."/>
            <person name="Que T."/>
            <person name="Du C."/>
            <person name="Cheng J."/>
            <person name="Dai P."/>
            <person name="Han X."/>
            <person name="Huang E."/>
            <person name="Gao Y."/>
            <person name="Liu J."/>
            <person name="Shao H."/>
            <person name="Ye R."/>
            <person name="Li L."/>
            <person name="Wei W."/>
            <person name="Wang X."/>
            <person name="Wang C."/>
            <person name="Huo Q."/>
            <person name="Li W."/>
            <person name="Guo W."/>
            <person name="Chen H."/>
            <person name="Chen S."/>
            <person name="Zhou L."/>
            <person name="Zhou L."/>
            <person name="Ni X."/>
            <person name="Tian J."/>
            <person name="Zhou Y."/>
            <person name="Sheng Y."/>
            <person name="Liu T."/>
            <person name="Pan Y."/>
            <person name="Xia L."/>
            <person name="Li J."/>
            <person name="Zhao F."/>
            <person name="Cao W."/>
        </authorList>
    </citation>
    <scope>NUCLEOTIDE SEQUENCE</scope>
    <source>
        <strain evidence="2">Rsan-2018</strain>
        <tissue evidence="2">Larvae</tissue>
    </source>
</reference>
<dbReference type="SUPFAM" id="SSF51445">
    <property type="entry name" value="(Trans)glycosidases"/>
    <property type="match status" value="1"/>
</dbReference>
<dbReference type="GO" id="GO:0030203">
    <property type="term" value="P:glycosaminoglycan metabolic process"/>
    <property type="evidence" value="ECO:0007669"/>
    <property type="project" value="TreeGrafter"/>
</dbReference>
<feature type="compositionally biased region" description="Polar residues" evidence="1">
    <location>
        <begin position="62"/>
        <end position="78"/>
    </location>
</feature>
<keyword evidence="3" id="KW-1185">Reference proteome</keyword>
<feature type="region of interest" description="Disordered" evidence="1">
    <location>
        <begin position="37"/>
        <end position="119"/>
    </location>
</feature>
<dbReference type="Proteomes" id="UP000821837">
    <property type="component" value="Unassembled WGS sequence"/>
</dbReference>
<dbReference type="AlphaFoldDB" id="A0A9D4PKA9"/>
<dbReference type="VEuPathDB" id="VectorBase:RSAN_029924"/>
<evidence type="ECO:0000256" key="1">
    <source>
        <dbReference type="SAM" id="MobiDB-lite"/>
    </source>
</evidence>
<evidence type="ECO:0000313" key="2">
    <source>
        <dbReference type="EMBL" id="KAH7944610.1"/>
    </source>
</evidence>
<reference evidence="2" key="1">
    <citation type="journal article" date="2020" name="Cell">
        <title>Large-Scale Comparative Analyses of Tick Genomes Elucidate Their Genetic Diversity and Vector Capacities.</title>
        <authorList>
            <consortium name="Tick Genome and Microbiome Consortium (TIGMIC)"/>
            <person name="Jia N."/>
            <person name="Wang J."/>
            <person name="Shi W."/>
            <person name="Du L."/>
            <person name="Sun Y."/>
            <person name="Zhan W."/>
            <person name="Jiang J.F."/>
            <person name="Wang Q."/>
            <person name="Zhang B."/>
            <person name="Ji P."/>
            <person name="Bell-Sakyi L."/>
            <person name="Cui X.M."/>
            <person name="Yuan T.T."/>
            <person name="Jiang B.G."/>
            <person name="Yang W.F."/>
            <person name="Lam T.T."/>
            <person name="Chang Q.C."/>
            <person name="Ding S.J."/>
            <person name="Wang X.J."/>
            <person name="Zhu J.G."/>
            <person name="Ruan X.D."/>
            <person name="Zhao L."/>
            <person name="Wei J.T."/>
            <person name="Ye R.Z."/>
            <person name="Que T.C."/>
            <person name="Du C.H."/>
            <person name="Zhou Y.H."/>
            <person name="Cheng J.X."/>
            <person name="Dai P.F."/>
            <person name="Guo W.B."/>
            <person name="Han X.H."/>
            <person name="Huang E.J."/>
            <person name="Li L.F."/>
            <person name="Wei W."/>
            <person name="Gao Y.C."/>
            <person name="Liu J.Z."/>
            <person name="Shao H.Z."/>
            <person name="Wang X."/>
            <person name="Wang C.C."/>
            <person name="Yang T.C."/>
            <person name="Huo Q.B."/>
            <person name="Li W."/>
            <person name="Chen H.Y."/>
            <person name="Chen S.E."/>
            <person name="Zhou L.G."/>
            <person name="Ni X.B."/>
            <person name="Tian J.H."/>
            <person name="Sheng Y."/>
            <person name="Liu T."/>
            <person name="Pan Y.S."/>
            <person name="Xia L.Y."/>
            <person name="Li J."/>
            <person name="Zhao F."/>
            <person name="Cao W.C."/>
        </authorList>
    </citation>
    <scope>NUCLEOTIDE SEQUENCE</scope>
    <source>
        <strain evidence="2">Rsan-2018</strain>
    </source>
</reference>
<evidence type="ECO:0000313" key="3">
    <source>
        <dbReference type="Proteomes" id="UP000821837"/>
    </source>
</evidence>
<organism evidence="2 3">
    <name type="scientific">Rhipicephalus sanguineus</name>
    <name type="common">Brown dog tick</name>
    <name type="synonym">Ixodes sanguineus</name>
    <dbReference type="NCBI Taxonomy" id="34632"/>
    <lineage>
        <taxon>Eukaryota</taxon>
        <taxon>Metazoa</taxon>
        <taxon>Ecdysozoa</taxon>
        <taxon>Arthropoda</taxon>
        <taxon>Chelicerata</taxon>
        <taxon>Arachnida</taxon>
        <taxon>Acari</taxon>
        <taxon>Parasitiformes</taxon>
        <taxon>Ixodida</taxon>
        <taxon>Ixodoidea</taxon>
        <taxon>Ixodidae</taxon>
        <taxon>Rhipicephalinae</taxon>
        <taxon>Rhipicephalus</taxon>
        <taxon>Rhipicephalus</taxon>
    </lineage>
</organism>
<dbReference type="InterPro" id="IPR025705">
    <property type="entry name" value="Beta_hexosaminidase_sua/sub"/>
</dbReference>
<feature type="compositionally biased region" description="Basic and acidic residues" evidence="1">
    <location>
        <begin position="79"/>
        <end position="93"/>
    </location>
</feature>
<dbReference type="EMBL" id="JABSTV010001253">
    <property type="protein sequence ID" value="KAH7944610.1"/>
    <property type="molecule type" value="Genomic_DNA"/>
</dbReference>
<gene>
    <name evidence="2" type="ORF">HPB52_021969</name>
</gene>
<dbReference type="Gene3D" id="3.20.20.80">
    <property type="entry name" value="Glycosidases"/>
    <property type="match status" value="1"/>
</dbReference>